<dbReference type="PROSITE" id="PS51273">
    <property type="entry name" value="GATASE_TYPE_1"/>
    <property type="match status" value="1"/>
</dbReference>
<name>A0A9X2LI43_9ACTN</name>
<feature type="region of interest" description="Disordered" evidence="1">
    <location>
        <begin position="333"/>
        <end position="354"/>
    </location>
</feature>
<dbReference type="Gene3D" id="3.40.50.880">
    <property type="match status" value="1"/>
</dbReference>
<feature type="region of interest" description="Disordered" evidence="1">
    <location>
        <begin position="98"/>
        <end position="122"/>
    </location>
</feature>
<dbReference type="Pfam" id="PF07722">
    <property type="entry name" value="Peptidase_C26"/>
    <property type="match status" value="1"/>
</dbReference>
<dbReference type="InterPro" id="IPR029062">
    <property type="entry name" value="Class_I_gatase-like"/>
</dbReference>
<protein>
    <submittedName>
        <fullName evidence="2">Gamma-glutamyl-gamma-aminobutyrate hydrolase family protein</fullName>
    </submittedName>
</protein>
<dbReference type="Proteomes" id="UP001142374">
    <property type="component" value="Unassembled WGS sequence"/>
</dbReference>
<comment type="caution">
    <text evidence="2">The sequence shown here is derived from an EMBL/GenBank/DDBJ whole genome shotgun (WGS) entry which is preliminary data.</text>
</comment>
<keyword evidence="2" id="KW-0378">Hydrolase</keyword>
<sequence>MHRTQRTEEAQPAVPSPAAQRPPDPALAARLTTLQQTLGNRATAAAVGAQGGGAASARTPGKVVVGVPYRTDGRGSAHTGYDMKAVSAMSGLAGDVQVEGRTLPPGAAASGADTPARPAEASQVRAHLQGVDALLIPGAPSANDTQIASERGTPEDAGHNSVDAPKTKKHVREEHRSRAAYELALIEQAKNLGMPVIAVCAGSWRLLEAYGGAVETLPAAERALHTDKNNVWGLRHPVDAVSGTRLADAFTSAQPDAVAALSGAPVTSTHWAAASEVAPGSFRQSTQAAQNADVRRHPDDILAVAARTSADGSSSVEAFETRSGAPVMGIQWHPETHLPDMPGRYTDAERTSPDPAVASSEALFRHFVQAALAYRYRRDMHDEFTKRPTQPHP</sequence>
<feature type="region of interest" description="Disordered" evidence="1">
    <location>
        <begin position="1"/>
        <end position="25"/>
    </location>
</feature>
<dbReference type="PANTHER" id="PTHR43235">
    <property type="entry name" value="GLUTAMINE AMIDOTRANSFERASE PB2B2.05-RELATED"/>
    <property type="match status" value="1"/>
</dbReference>
<dbReference type="PANTHER" id="PTHR43235:SF1">
    <property type="entry name" value="GLUTAMINE AMIDOTRANSFERASE PB2B2.05-RELATED"/>
    <property type="match status" value="1"/>
</dbReference>
<dbReference type="SUPFAM" id="SSF52317">
    <property type="entry name" value="Class I glutamine amidotransferase-like"/>
    <property type="match status" value="1"/>
</dbReference>
<dbReference type="GO" id="GO:0016811">
    <property type="term" value="F:hydrolase activity, acting on carbon-nitrogen (but not peptide) bonds, in linear amides"/>
    <property type="evidence" value="ECO:0007669"/>
    <property type="project" value="InterPro"/>
</dbReference>
<dbReference type="AlphaFoldDB" id="A0A9X2LI43"/>
<proteinExistence type="predicted"/>
<reference evidence="2" key="1">
    <citation type="submission" date="2022-06" db="EMBL/GenBank/DDBJ databases">
        <title>WGS of actinobacteria.</title>
        <authorList>
            <person name="Thawai C."/>
        </authorList>
    </citation>
    <scope>NUCLEOTIDE SEQUENCE</scope>
    <source>
        <strain evidence="2">AA8</strain>
    </source>
</reference>
<feature type="region of interest" description="Disordered" evidence="1">
    <location>
        <begin position="139"/>
        <end position="175"/>
    </location>
</feature>
<gene>
    <name evidence="2" type="ORF">NQU55_17780</name>
</gene>
<evidence type="ECO:0000313" key="3">
    <source>
        <dbReference type="Proteomes" id="UP001142374"/>
    </source>
</evidence>
<dbReference type="InterPro" id="IPR011697">
    <property type="entry name" value="Peptidase_C26"/>
</dbReference>
<dbReference type="InterPro" id="IPR044668">
    <property type="entry name" value="PuuD-like"/>
</dbReference>
<evidence type="ECO:0000313" key="2">
    <source>
        <dbReference type="EMBL" id="MCQ8771603.1"/>
    </source>
</evidence>
<keyword evidence="3" id="KW-1185">Reference proteome</keyword>
<organism evidence="2 3">
    <name type="scientific">Streptomyces telluris</name>
    <dbReference type="NCBI Taxonomy" id="2720021"/>
    <lineage>
        <taxon>Bacteria</taxon>
        <taxon>Bacillati</taxon>
        <taxon>Actinomycetota</taxon>
        <taxon>Actinomycetes</taxon>
        <taxon>Kitasatosporales</taxon>
        <taxon>Streptomycetaceae</taxon>
        <taxon>Streptomyces</taxon>
    </lineage>
</organism>
<dbReference type="EMBL" id="JANIID010000015">
    <property type="protein sequence ID" value="MCQ8771603.1"/>
    <property type="molecule type" value="Genomic_DNA"/>
</dbReference>
<dbReference type="GO" id="GO:0005829">
    <property type="term" value="C:cytosol"/>
    <property type="evidence" value="ECO:0007669"/>
    <property type="project" value="TreeGrafter"/>
</dbReference>
<accession>A0A9X2LI43</accession>
<dbReference type="RefSeq" id="WP_168092571.1">
    <property type="nucleotide sequence ID" value="NZ_JAATER010000082.1"/>
</dbReference>
<evidence type="ECO:0000256" key="1">
    <source>
        <dbReference type="SAM" id="MobiDB-lite"/>
    </source>
</evidence>